<protein>
    <submittedName>
        <fullName evidence="1">Uncharacterized protein</fullName>
    </submittedName>
</protein>
<dbReference type="AlphaFoldDB" id="A0A7S1H2Z3"/>
<organism evidence="1">
    <name type="scientific">Hemiselmis andersenii</name>
    <name type="common">Cryptophyte alga</name>
    <dbReference type="NCBI Taxonomy" id="464988"/>
    <lineage>
        <taxon>Eukaryota</taxon>
        <taxon>Cryptophyceae</taxon>
        <taxon>Cryptomonadales</taxon>
        <taxon>Hemiselmidaceae</taxon>
        <taxon>Hemiselmis</taxon>
    </lineage>
</organism>
<name>A0A7S1H2Z3_HEMAN</name>
<sequence length="467" mass="52118">MTRHRGISQGSLCLASTMARPGGPQPRAGVRPTHPGVVFASFGCCQPREKMDDKVAKAMYGDMADQGVPRKKKEALCSWCYEQAVHYFIKETSTWLCDACKGRTAESPKAPDCMARLEGSGKGSAVCAKSKSDWEELVSKKKQAFSKPRNATKIRYEMTRESPYRHMAQKEGLIRPFVCLVSMSCQHRCLMAIQLGWCPISDEGFGDPHEESWNILSKKGLGLRARCVGGLNKLNPFAPLLDWVGVLNHVASTLYVPSYMSWNDEFQCEKMTAQEGKEESVGVHSRKVEQFESELMDKVSKQQRSKMNRVQVCTVAQLMTSDNLRKLMALQQARGVERHSVSLFAIDSCFLQLARDKHLEKGQDADPVQGDELVTAVATFLSNLVEGDIDMFAEAGLKDVKRPSPDTILNANFEPLWLTLGTLGMKPHSTMARVLPCIILLMMQKEKLRMAQIDLTSSEFNKPSKDV</sequence>
<evidence type="ECO:0000313" key="1">
    <source>
        <dbReference type="EMBL" id="CAD8964083.1"/>
    </source>
</evidence>
<reference evidence="1" key="1">
    <citation type="submission" date="2021-01" db="EMBL/GenBank/DDBJ databases">
        <authorList>
            <person name="Corre E."/>
            <person name="Pelletier E."/>
            <person name="Niang G."/>
            <person name="Scheremetjew M."/>
            <person name="Finn R."/>
            <person name="Kale V."/>
            <person name="Holt S."/>
            <person name="Cochrane G."/>
            <person name="Meng A."/>
            <person name="Brown T."/>
            <person name="Cohen L."/>
        </authorList>
    </citation>
    <scope>NUCLEOTIDE SEQUENCE</scope>
    <source>
        <strain evidence="1">CCMP644</strain>
    </source>
</reference>
<dbReference type="EMBL" id="HBFX01027427">
    <property type="protein sequence ID" value="CAD8964083.1"/>
    <property type="molecule type" value="Transcribed_RNA"/>
</dbReference>
<accession>A0A7S1H2Z3</accession>
<gene>
    <name evidence="1" type="ORF">HAND00432_LOCUS16601</name>
</gene>
<proteinExistence type="predicted"/>